<evidence type="ECO:0000259" key="11">
    <source>
        <dbReference type="Pfam" id="PF10436"/>
    </source>
</evidence>
<dbReference type="InterPro" id="IPR039028">
    <property type="entry name" value="BCKD/PDK"/>
</dbReference>
<dbReference type="Pfam" id="PF10436">
    <property type="entry name" value="BCDHK_Adom3"/>
    <property type="match status" value="1"/>
</dbReference>
<dbReference type="SUPFAM" id="SSF55874">
    <property type="entry name" value="ATPase domain of HSP90 chaperone/DNA topoisomerase II/histidine kinase"/>
    <property type="match status" value="1"/>
</dbReference>
<accession>A0AAV5GK36</accession>
<evidence type="ECO:0000256" key="9">
    <source>
        <dbReference type="SAM" id="MobiDB-lite"/>
    </source>
</evidence>
<reference evidence="12 13" key="1">
    <citation type="submission" date="2021-12" db="EMBL/GenBank/DDBJ databases">
        <title>High titer production of polyol ester of fatty acids by Rhodotorula paludigena BS15 towards product separation-free biomass refinery.</title>
        <authorList>
            <person name="Mano J."/>
            <person name="Ono H."/>
            <person name="Tanaka T."/>
            <person name="Naito K."/>
            <person name="Sushida H."/>
            <person name="Ike M."/>
            <person name="Tokuyasu K."/>
            <person name="Kitaoka M."/>
        </authorList>
    </citation>
    <scope>NUCLEOTIDE SEQUENCE [LARGE SCALE GENOMIC DNA]</scope>
    <source>
        <strain evidence="12 13">BS15</strain>
    </source>
</reference>
<dbReference type="InterPro" id="IPR036784">
    <property type="entry name" value="AK/P_DHK_N_sf"/>
</dbReference>
<keyword evidence="3 8" id="KW-0808">Transferase</keyword>
<keyword evidence="2" id="KW-0597">Phosphoprotein</keyword>
<dbReference type="PANTHER" id="PTHR11947:SF20">
    <property type="entry name" value="[3-METHYL-2-OXOBUTANOATE DEHYDROGENASE [LIPOAMIDE]] KINASE, MITOCHONDRIAL"/>
    <property type="match status" value="1"/>
</dbReference>
<evidence type="ECO:0000256" key="8">
    <source>
        <dbReference type="RuleBase" id="RU366032"/>
    </source>
</evidence>
<sequence>MLRRATAAARTVTFADLTAYGNPPLDEPTLLQSAERTRKELLAGLARRVSQHLSLPYLPATNPSLAKVHQLYSKAFFDLSTVPEVRTLADNDRLCKGLAQMVEEHRDNIPLLAKGFKESRKYLPDATITEFLDRAIRNRISLRLMAEQHLSLSAASFPFLRPSSPSSASSSSDTVIVQPNDPRVEPSARPPSSSLSASRVGVLDLALSPYDLIHNCAEYVTLLCESTYGVAPGYRIEGGLPDMTVGSVGSHLEYILTELLKNAFRATVEYNVPKPEEKDPSVFRFEDLPHAHMLKSDFPEVLITVSTVPGAMTIRIRDRGGGVPPENVRNIFSYAFTSVPVLPDPDSDPDSPAATYGGTTNAGYLGGVGGGPEGGESALQTNVGTLAGLGFGLPLSRIYSSYFGGSLDLVSMYGWGTDVYCVLKTL</sequence>
<evidence type="ECO:0000313" key="13">
    <source>
        <dbReference type="Proteomes" id="UP001342314"/>
    </source>
</evidence>
<dbReference type="Pfam" id="PF02518">
    <property type="entry name" value="HATPase_c"/>
    <property type="match status" value="1"/>
</dbReference>
<dbReference type="InterPro" id="IPR003594">
    <property type="entry name" value="HATPase_dom"/>
</dbReference>
<dbReference type="InterPro" id="IPR018955">
    <property type="entry name" value="BCDHK/PDK_N"/>
</dbReference>
<feature type="domain" description="Branched-chain alpha-ketoacid dehydrogenase kinase/Pyruvate dehydrogenase kinase N-terminal" evidence="11">
    <location>
        <begin position="12"/>
        <end position="156"/>
    </location>
</feature>
<evidence type="ECO:0000313" key="12">
    <source>
        <dbReference type="EMBL" id="GJN89865.1"/>
    </source>
</evidence>
<name>A0AAV5GK36_9BASI</name>
<protein>
    <recommendedName>
        <fullName evidence="8">Protein-serine/threonine kinase</fullName>
        <ecNumber evidence="8">2.7.11.-</ecNumber>
    </recommendedName>
</protein>
<dbReference type="GO" id="GO:0010906">
    <property type="term" value="P:regulation of glucose metabolic process"/>
    <property type="evidence" value="ECO:0007669"/>
    <property type="project" value="TreeGrafter"/>
</dbReference>
<dbReference type="Gene3D" id="3.30.565.10">
    <property type="entry name" value="Histidine kinase-like ATPase, C-terminal domain"/>
    <property type="match status" value="1"/>
</dbReference>
<feature type="region of interest" description="Disordered" evidence="9">
    <location>
        <begin position="165"/>
        <end position="195"/>
    </location>
</feature>
<organism evidence="12 13">
    <name type="scientific">Rhodotorula paludigena</name>
    <dbReference type="NCBI Taxonomy" id="86838"/>
    <lineage>
        <taxon>Eukaryota</taxon>
        <taxon>Fungi</taxon>
        <taxon>Dikarya</taxon>
        <taxon>Basidiomycota</taxon>
        <taxon>Pucciniomycotina</taxon>
        <taxon>Microbotryomycetes</taxon>
        <taxon>Sporidiobolales</taxon>
        <taxon>Sporidiobolaceae</taxon>
        <taxon>Rhodotorula</taxon>
    </lineage>
</organism>
<dbReference type="Proteomes" id="UP001342314">
    <property type="component" value="Unassembled WGS sequence"/>
</dbReference>
<comment type="similarity">
    <text evidence="1 8">Belongs to the PDK/BCKDK protein kinase family.</text>
</comment>
<evidence type="ECO:0000256" key="4">
    <source>
        <dbReference type="ARBA" id="ARBA00022741"/>
    </source>
</evidence>
<dbReference type="InterPro" id="IPR036890">
    <property type="entry name" value="HATPase_C_sf"/>
</dbReference>
<evidence type="ECO:0000256" key="1">
    <source>
        <dbReference type="ARBA" id="ARBA00006155"/>
    </source>
</evidence>
<comment type="caution">
    <text evidence="12">The sequence shown here is derived from an EMBL/GenBank/DDBJ whole genome shotgun (WGS) entry which is preliminary data.</text>
</comment>
<dbReference type="EMBL" id="BQKY01000005">
    <property type="protein sequence ID" value="GJN89865.1"/>
    <property type="molecule type" value="Genomic_DNA"/>
</dbReference>
<dbReference type="GO" id="GO:0004740">
    <property type="term" value="F:pyruvate dehydrogenase (acetyl-transferring) kinase activity"/>
    <property type="evidence" value="ECO:0007669"/>
    <property type="project" value="TreeGrafter"/>
</dbReference>
<dbReference type="GO" id="GO:0005759">
    <property type="term" value="C:mitochondrial matrix"/>
    <property type="evidence" value="ECO:0007669"/>
    <property type="project" value="UniProtKB-SubCell"/>
</dbReference>
<comment type="subcellular location">
    <subcellularLocation>
        <location evidence="8">Mitochondrion matrix</location>
    </subcellularLocation>
</comment>
<dbReference type="AlphaFoldDB" id="A0AAV5GK36"/>
<gene>
    <name evidence="12" type="ORF">Rhopal_002854-T1</name>
</gene>
<evidence type="ECO:0000256" key="7">
    <source>
        <dbReference type="ARBA" id="ARBA00023128"/>
    </source>
</evidence>
<evidence type="ECO:0000256" key="2">
    <source>
        <dbReference type="ARBA" id="ARBA00022553"/>
    </source>
</evidence>
<dbReference type="PANTHER" id="PTHR11947">
    <property type="entry name" value="PYRUVATE DEHYDROGENASE KINASE"/>
    <property type="match status" value="1"/>
</dbReference>
<evidence type="ECO:0000259" key="10">
    <source>
        <dbReference type="Pfam" id="PF02518"/>
    </source>
</evidence>
<evidence type="ECO:0000256" key="3">
    <source>
        <dbReference type="ARBA" id="ARBA00022679"/>
    </source>
</evidence>
<dbReference type="SUPFAM" id="SSF69012">
    <property type="entry name" value="alpha-ketoacid dehydrogenase kinase, N-terminal domain"/>
    <property type="match status" value="1"/>
</dbReference>
<keyword evidence="5 8" id="KW-0418">Kinase</keyword>
<dbReference type="Gene3D" id="1.20.140.20">
    <property type="entry name" value="Alpha-ketoacid/pyruvate dehydrogenase kinase, N-terminal domain"/>
    <property type="match status" value="1"/>
</dbReference>
<dbReference type="GO" id="GO:0005524">
    <property type="term" value="F:ATP binding"/>
    <property type="evidence" value="ECO:0007669"/>
    <property type="project" value="UniProtKB-UniRule"/>
</dbReference>
<proteinExistence type="inferred from homology"/>
<keyword evidence="4 8" id="KW-0547">Nucleotide-binding</keyword>
<keyword evidence="13" id="KW-1185">Reference proteome</keyword>
<keyword evidence="6 8" id="KW-0067">ATP-binding</keyword>
<keyword evidence="7 8" id="KW-0496">Mitochondrion</keyword>
<evidence type="ECO:0000256" key="6">
    <source>
        <dbReference type="ARBA" id="ARBA00022840"/>
    </source>
</evidence>
<feature type="domain" description="Histidine kinase/HSP90-like ATPase" evidence="10">
    <location>
        <begin position="250"/>
        <end position="338"/>
    </location>
</feature>
<evidence type="ECO:0000256" key="5">
    <source>
        <dbReference type="ARBA" id="ARBA00022777"/>
    </source>
</evidence>
<dbReference type="EC" id="2.7.11.-" evidence="8"/>